<dbReference type="InterPro" id="IPR000093">
    <property type="entry name" value="DNA_Rcmb_RecR"/>
</dbReference>
<evidence type="ECO:0000256" key="1">
    <source>
        <dbReference type="ARBA" id="ARBA00022723"/>
    </source>
</evidence>
<reference evidence="10" key="1">
    <citation type="submission" date="2017-09" db="EMBL/GenBank/DDBJ databases">
        <title>Depth-based differentiation of microbial function through sediment-hosted aquifers and enrichment of novel symbionts in the deep terrestrial subsurface.</title>
        <authorList>
            <person name="Probst A.J."/>
            <person name="Ladd B."/>
            <person name="Jarett J.K."/>
            <person name="Geller-Mcgrath D.E."/>
            <person name="Sieber C.M.K."/>
            <person name="Emerson J.B."/>
            <person name="Anantharaman K."/>
            <person name="Thomas B.C."/>
            <person name="Malmstrom R."/>
            <person name="Stieglmeier M."/>
            <person name="Klingl A."/>
            <person name="Woyke T."/>
            <person name="Ryan C.M."/>
            <person name="Banfield J.F."/>
        </authorList>
    </citation>
    <scope>NUCLEOTIDE SEQUENCE [LARGE SCALE GENOMIC DNA]</scope>
</reference>
<evidence type="ECO:0000256" key="2">
    <source>
        <dbReference type="ARBA" id="ARBA00022763"/>
    </source>
</evidence>
<feature type="domain" description="Toprim" evidence="8">
    <location>
        <begin position="80"/>
        <end position="182"/>
    </location>
</feature>
<keyword evidence="1 7" id="KW-0479">Metal-binding</keyword>
<dbReference type="InterPro" id="IPR023627">
    <property type="entry name" value="Rcmb_RecR"/>
</dbReference>
<dbReference type="GO" id="GO:0006310">
    <property type="term" value="P:DNA recombination"/>
    <property type="evidence" value="ECO:0007669"/>
    <property type="project" value="UniProtKB-UniRule"/>
</dbReference>
<evidence type="ECO:0000313" key="9">
    <source>
        <dbReference type="EMBL" id="PIT91014.1"/>
    </source>
</evidence>
<evidence type="ECO:0000256" key="6">
    <source>
        <dbReference type="ARBA" id="ARBA00023204"/>
    </source>
</evidence>
<keyword evidence="6 7" id="KW-0234">DNA repair</keyword>
<name>A0A2M6WE42_9BACT</name>
<evidence type="ECO:0000256" key="7">
    <source>
        <dbReference type="HAMAP-Rule" id="MF_00017"/>
    </source>
</evidence>
<evidence type="ECO:0000256" key="3">
    <source>
        <dbReference type="ARBA" id="ARBA00022771"/>
    </source>
</evidence>
<keyword evidence="3 7" id="KW-0863">Zinc-finger</keyword>
<dbReference type="GO" id="GO:0003677">
    <property type="term" value="F:DNA binding"/>
    <property type="evidence" value="ECO:0007669"/>
    <property type="project" value="UniProtKB-UniRule"/>
</dbReference>
<dbReference type="InterPro" id="IPR006171">
    <property type="entry name" value="TOPRIM_dom"/>
</dbReference>
<evidence type="ECO:0000259" key="8">
    <source>
        <dbReference type="PROSITE" id="PS50880"/>
    </source>
</evidence>
<organism evidence="9 10">
    <name type="scientific">Candidatus Kaiserbacteria bacterium CG10_big_fil_rev_8_21_14_0_10_49_17</name>
    <dbReference type="NCBI Taxonomy" id="1974609"/>
    <lineage>
        <taxon>Bacteria</taxon>
        <taxon>Candidatus Kaiseribacteriota</taxon>
    </lineage>
</organism>
<dbReference type="PANTHER" id="PTHR30446">
    <property type="entry name" value="RECOMBINATION PROTEIN RECR"/>
    <property type="match status" value="1"/>
</dbReference>
<comment type="similarity">
    <text evidence="7">Belongs to the RecR family.</text>
</comment>
<evidence type="ECO:0000256" key="5">
    <source>
        <dbReference type="ARBA" id="ARBA00023172"/>
    </source>
</evidence>
<evidence type="ECO:0000313" key="10">
    <source>
        <dbReference type="Proteomes" id="UP000228809"/>
    </source>
</evidence>
<dbReference type="HAMAP" id="MF_00017">
    <property type="entry name" value="RecR"/>
    <property type="match status" value="1"/>
</dbReference>
<protein>
    <recommendedName>
        <fullName evidence="7">Recombination protein RecR</fullName>
    </recommendedName>
</protein>
<dbReference type="Proteomes" id="UP000228809">
    <property type="component" value="Unassembled WGS sequence"/>
</dbReference>
<dbReference type="SUPFAM" id="SSF111304">
    <property type="entry name" value="Recombination protein RecR"/>
    <property type="match status" value="1"/>
</dbReference>
<comment type="caution">
    <text evidence="7">Lacks conserved residue(s) required for the propagation of feature annotation.</text>
</comment>
<dbReference type="GO" id="GO:0008270">
    <property type="term" value="F:zinc ion binding"/>
    <property type="evidence" value="ECO:0007669"/>
    <property type="project" value="UniProtKB-KW"/>
</dbReference>
<keyword evidence="4 7" id="KW-0862">Zinc</keyword>
<dbReference type="AlphaFoldDB" id="A0A2M6WE42"/>
<dbReference type="Pfam" id="PF21175">
    <property type="entry name" value="RecR_C"/>
    <property type="match status" value="1"/>
</dbReference>
<proteinExistence type="inferred from homology"/>
<accession>A0A2M6WE42</accession>
<dbReference type="Gene3D" id="1.10.8.420">
    <property type="entry name" value="RecR Domain 1"/>
    <property type="match status" value="1"/>
</dbReference>
<dbReference type="GO" id="GO:0006281">
    <property type="term" value="P:DNA repair"/>
    <property type="evidence" value="ECO:0007669"/>
    <property type="project" value="UniProtKB-UniRule"/>
</dbReference>
<gene>
    <name evidence="7" type="primary">recR</name>
    <name evidence="9" type="ORF">COU17_02725</name>
</gene>
<evidence type="ECO:0000256" key="4">
    <source>
        <dbReference type="ARBA" id="ARBA00022833"/>
    </source>
</evidence>
<sequence length="203" mass="22322">MSSLEKVIELFKRFPGIGPRQAQRFVYFLLAMPPGFRKELAGAIASIGNDAKRCLECGRFFSGSKHTHCSICSDSARSAEQLLVVAKDIDLANVERSGLYSGRYFVLRGTIPVLSKEPNKYIATGALKKLVEARVEKGLREIILAFPANPDGEHTEREIRGLLSPITDKNNIIVSALGRGLSTGAELEYVDRDTIRGALQNRS</sequence>
<dbReference type="PANTHER" id="PTHR30446:SF0">
    <property type="entry name" value="RECOMBINATION PROTEIN RECR"/>
    <property type="match status" value="1"/>
</dbReference>
<keyword evidence="2 7" id="KW-0227">DNA damage</keyword>
<comment type="caution">
    <text evidence="9">The sequence shown here is derived from an EMBL/GenBank/DDBJ whole genome shotgun (WGS) entry which is preliminary data.</text>
</comment>
<dbReference type="PROSITE" id="PS50880">
    <property type="entry name" value="TOPRIM"/>
    <property type="match status" value="1"/>
</dbReference>
<keyword evidence="5 7" id="KW-0233">DNA recombination</keyword>
<dbReference type="Pfam" id="PF21176">
    <property type="entry name" value="RecR_HhH"/>
    <property type="match status" value="1"/>
</dbReference>
<dbReference type="Gene3D" id="3.40.1360.10">
    <property type="match status" value="1"/>
</dbReference>
<comment type="function">
    <text evidence="7">May play a role in DNA repair. It seems to be involved in an RecBC-independent recombinational process of DNA repair. It may act with RecF and RecO.</text>
</comment>
<dbReference type="EMBL" id="PFBJ01000014">
    <property type="protein sequence ID" value="PIT91014.1"/>
    <property type="molecule type" value="Genomic_DNA"/>
</dbReference>